<dbReference type="EMBL" id="BMNC01000001">
    <property type="protein sequence ID" value="GGM75427.1"/>
    <property type="molecule type" value="Genomic_DNA"/>
</dbReference>
<protein>
    <submittedName>
        <fullName evidence="1">Uncharacterized protein</fullName>
    </submittedName>
</protein>
<reference evidence="2" key="1">
    <citation type="journal article" date="2019" name="Int. J. Syst. Evol. Microbiol.">
        <title>The Global Catalogue of Microorganisms (GCM) 10K type strain sequencing project: providing services to taxonomists for standard genome sequencing and annotation.</title>
        <authorList>
            <consortium name="The Broad Institute Genomics Platform"/>
            <consortium name="The Broad Institute Genome Sequencing Center for Infectious Disease"/>
            <person name="Wu L."/>
            <person name="Ma J."/>
        </authorList>
    </citation>
    <scope>NUCLEOTIDE SEQUENCE [LARGE SCALE GENOMIC DNA]</scope>
    <source>
        <strain evidence="2">CGMCC 4.7319</strain>
    </source>
</reference>
<comment type="caution">
    <text evidence="1">The sequence shown here is derived from an EMBL/GenBank/DDBJ whole genome shotgun (WGS) entry which is preliminary data.</text>
</comment>
<accession>A0ABQ2HC65</accession>
<sequence length="160" mass="16494">MSVLDAFSGLLGGSGKSPLPVTLAVGEDEVTRAVASFRPGGLTSVGGDLVLTTKRLVFTPLNVTDVVKVLTWALGKAGAPDFVAGLPEKLGGLVEQEDFGGLTGVAVGGPPRLTTRRPSSSRESAVRSPRSVCSTAAVQPTSPGRTRWNAIAWWSPSAPR</sequence>
<proteinExistence type="predicted"/>
<evidence type="ECO:0000313" key="1">
    <source>
        <dbReference type="EMBL" id="GGM75427.1"/>
    </source>
</evidence>
<gene>
    <name evidence="1" type="ORF">GCM10011609_09190</name>
</gene>
<evidence type="ECO:0000313" key="2">
    <source>
        <dbReference type="Proteomes" id="UP000597656"/>
    </source>
</evidence>
<dbReference type="Proteomes" id="UP000597656">
    <property type="component" value="Unassembled WGS sequence"/>
</dbReference>
<organism evidence="1 2">
    <name type="scientific">Lentzea pudingi</name>
    <dbReference type="NCBI Taxonomy" id="1789439"/>
    <lineage>
        <taxon>Bacteria</taxon>
        <taxon>Bacillati</taxon>
        <taxon>Actinomycetota</taxon>
        <taxon>Actinomycetes</taxon>
        <taxon>Pseudonocardiales</taxon>
        <taxon>Pseudonocardiaceae</taxon>
        <taxon>Lentzea</taxon>
    </lineage>
</organism>
<dbReference type="RefSeq" id="WP_189153244.1">
    <property type="nucleotide sequence ID" value="NZ_BMNC01000001.1"/>
</dbReference>
<name>A0ABQ2HC65_9PSEU</name>
<keyword evidence="2" id="KW-1185">Reference proteome</keyword>